<dbReference type="AlphaFoldDB" id="A0A9W7HJ85"/>
<keyword evidence="6 9" id="KW-0804">Transcription</keyword>
<dbReference type="Proteomes" id="UP001165190">
    <property type="component" value="Unassembled WGS sequence"/>
</dbReference>
<feature type="region of interest" description="Disordered" evidence="10">
    <location>
        <begin position="78"/>
        <end position="123"/>
    </location>
</feature>
<evidence type="ECO:0000256" key="8">
    <source>
        <dbReference type="PROSITE-ProRule" id="PRU00071"/>
    </source>
</evidence>
<evidence type="ECO:0000256" key="1">
    <source>
        <dbReference type="ARBA" id="ARBA00022723"/>
    </source>
</evidence>
<evidence type="ECO:0000256" key="7">
    <source>
        <dbReference type="ARBA" id="ARBA00023242"/>
    </source>
</evidence>
<dbReference type="GO" id="GO:0005634">
    <property type="term" value="C:nucleus"/>
    <property type="evidence" value="ECO:0007669"/>
    <property type="project" value="UniProtKB-SubCell"/>
</dbReference>
<gene>
    <name evidence="12" type="ORF">HRI_001486900</name>
</gene>
<accession>A0A9W7HJ85</accession>
<dbReference type="PANTHER" id="PTHR31992:SF205">
    <property type="entry name" value="DOF ZINC FINGER PROTEIN"/>
    <property type="match status" value="1"/>
</dbReference>
<evidence type="ECO:0000256" key="4">
    <source>
        <dbReference type="ARBA" id="ARBA00023015"/>
    </source>
</evidence>
<evidence type="ECO:0000256" key="9">
    <source>
        <dbReference type="RuleBase" id="RU369094"/>
    </source>
</evidence>
<evidence type="ECO:0000313" key="13">
    <source>
        <dbReference type="Proteomes" id="UP001165190"/>
    </source>
</evidence>
<dbReference type="PANTHER" id="PTHR31992">
    <property type="entry name" value="DOF ZINC FINGER PROTEIN DOF1.4-RELATED"/>
    <property type="match status" value="1"/>
</dbReference>
<evidence type="ECO:0000256" key="2">
    <source>
        <dbReference type="ARBA" id="ARBA00022771"/>
    </source>
</evidence>
<feature type="region of interest" description="Disordered" evidence="10">
    <location>
        <begin position="254"/>
        <end position="274"/>
    </location>
</feature>
<comment type="function">
    <text evidence="9">Transcription factor that binds specifically to a 5'-AA[AG]G-3' consensus core sequence.</text>
</comment>
<keyword evidence="2 8" id="KW-0863">Zinc-finger</keyword>
<evidence type="ECO:0000313" key="12">
    <source>
        <dbReference type="EMBL" id="GMI78176.1"/>
    </source>
</evidence>
<proteinExistence type="predicted"/>
<reference evidence="12" key="1">
    <citation type="submission" date="2023-05" db="EMBL/GenBank/DDBJ databases">
        <title>Genome and transcriptome analyses reveal genes involved in the formation of fine ridges on petal epidermal cells in Hibiscus trionum.</title>
        <authorList>
            <person name="Koshimizu S."/>
            <person name="Masuda S."/>
            <person name="Ishii T."/>
            <person name="Shirasu K."/>
            <person name="Hoshino A."/>
            <person name="Arita M."/>
        </authorList>
    </citation>
    <scope>NUCLEOTIDE SEQUENCE</scope>
    <source>
        <strain evidence="12">Hamamatsu line</strain>
    </source>
</reference>
<dbReference type="EMBL" id="BSYR01000015">
    <property type="protein sequence ID" value="GMI78176.1"/>
    <property type="molecule type" value="Genomic_DNA"/>
</dbReference>
<organism evidence="12 13">
    <name type="scientific">Hibiscus trionum</name>
    <name type="common">Flower of an hour</name>
    <dbReference type="NCBI Taxonomy" id="183268"/>
    <lineage>
        <taxon>Eukaryota</taxon>
        <taxon>Viridiplantae</taxon>
        <taxon>Streptophyta</taxon>
        <taxon>Embryophyta</taxon>
        <taxon>Tracheophyta</taxon>
        <taxon>Spermatophyta</taxon>
        <taxon>Magnoliopsida</taxon>
        <taxon>eudicotyledons</taxon>
        <taxon>Gunneridae</taxon>
        <taxon>Pentapetalae</taxon>
        <taxon>rosids</taxon>
        <taxon>malvids</taxon>
        <taxon>Malvales</taxon>
        <taxon>Malvaceae</taxon>
        <taxon>Malvoideae</taxon>
        <taxon>Hibiscus</taxon>
    </lineage>
</organism>
<sequence length="298" mass="32050">MQDIHSIGGGGGGGGRGVDIMLRSQHQQNNQTVKCPRCDSLNTKFCYYNNYNLSQPRHFCKSCRRYWTKGGVLRNVPVGGGCRKAKRSKTKPSSESPTVAAAASAPSQQQHGDQREANSHSSSESSCLIAANSNVAVTNNNGSCTGGTAEAASVVTSNSNKINISKSKLYGNPNNSVYESVLLEQGSESGIFPEIGSFSSLVTLSNNETPPFGFSTAFNGQGQWQQQKIEEITGGLLDQTVQVELSNLHGGPESGFESLDWEGSGDQRLFDLPNDVDQTYWSQSQWTADQDDPTLDLP</sequence>
<dbReference type="OrthoDB" id="1927254at2759"/>
<dbReference type="PROSITE" id="PS50884">
    <property type="entry name" value="ZF_DOF_2"/>
    <property type="match status" value="1"/>
</dbReference>
<keyword evidence="13" id="KW-1185">Reference proteome</keyword>
<evidence type="ECO:0000256" key="10">
    <source>
        <dbReference type="SAM" id="MobiDB-lite"/>
    </source>
</evidence>
<dbReference type="PROSITE" id="PS01361">
    <property type="entry name" value="ZF_DOF_1"/>
    <property type="match status" value="1"/>
</dbReference>
<keyword evidence="7 8" id="KW-0539">Nucleus</keyword>
<evidence type="ECO:0000256" key="6">
    <source>
        <dbReference type="ARBA" id="ARBA00023163"/>
    </source>
</evidence>
<keyword evidence="5 8" id="KW-0238">DNA-binding</keyword>
<keyword evidence="1 9" id="KW-0479">Metal-binding</keyword>
<dbReference type="InterPro" id="IPR003851">
    <property type="entry name" value="Znf_Dof"/>
</dbReference>
<evidence type="ECO:0000259" key="11">
    <source>
        <dbReference type="PROSITE" id="PS50884"/>
    </source>
</evidence>
<name>A0A9W7HJ85_HIBTR</name>
<evidence type="ECO:0000256" key="5">
    <source>
        <dbReference type="ARBA" id="ARBA00023125"/>
    </source>
</evidence>
<comment type="subcellular location">
    <subcellularLocation>
        <location evidence="8 9">Nucleus</location>
    </subcellularLocation>
</comment>
<keyword evidence="3 9" id="KW-0862">Zinc</keyword>
<dbReference type="GO" id="GO:0003700">
    <property type="term" value="F:DNA-binding transcription factor activity"/>
    <property type="evidence" value="ECO:0007669"/>
    <property type="project" value="UniProtKB-UniRule"/>
</dbReference>
<feature type="compositionally biased region" description="Low complexity" evidence="10">
    <location>
        <begin position="93"/>
        <end position="110"/>
    </location>
</feature>
<dbReference type="Pfam" id="PF02701">
    <property type="entry name" value="Zn_ribbon_Dof"/>
    <property type="match status" value="1"/>
</dbReference>
<dbReference type="GO" id="GO:0008270">
    <property type="term" value="F:zinc ion binding"/>
    <property type="evidence" value="ECO:0007669"/>
    <property type="project" value="UniProtKB-KW"/>
</dbReference>
<dbReference type="InterPro" id="IPR045174">
    <property type="entry name" value="Dof"/>
</dbReference>
<protein>
    <recommendedName>
        <fullName evidence="9">Dof zinc finger protein</fullName>
    </recommendedName>
</protein>
<comment type="caution">
    <text evidence="12">The sequence shown here is derived from an EMBL/GenBank/DDBJ whole genome shotgun (WGS) entry which is preliminary data.</text>
</comment>
<dbReference type="GO" id="GO:0003677">
    <property type="term" value="F:DNA binding"/>
    <property type="evidence" value="ECO:0007669"/>
    <property type="project" value="UniProtKB-UniRule"/>
</dbReference>
<keyword evidence="4 9" id="KW-0805">Transcription regulation</keyword>
<evidence type="ECO:0000256" key="3">
    <source>
        <dbReference type="ARBA" id="ARBA00022833"/>
    </source>
</evidence>
<feature type="domain" description="Dof-type" evidence="11">
    <location>
        <begin position="33"/>
        <end position="87"/>
    </location>
</feature>